<dbReference type="PROSITE" id="PS50181">
    <property type="entry name" value="FBOX"/>
    <property type="match status" value="1"/>
</dbReference>
<evidence type="ECO:0000313" key="2">
    <source>
        <dbReference type="EMBL" id="KAF3284218.1"/>
    </source>
</evidence>
<dbReference type="OrthoDB" id="2687876at2759"/>
<protein>
    <recommendedName>
        <fullName evidence="1">F-box domain-containing protein</fullName>
    </recommendedName>
</protein>
<dbReference type="EMBL" id="JAABOJ010000009">
    <property type="protein sequence ID" value="KAF3284218.1"/>
    <property type="molecule type" value="Genomic_DNA"/>
</dbReference>
<dbReference type="SUPFAM" id="SSF81383">
    <property type="entry name" value="F-box domain"/>
    <property type="match status" value="1"/>
</dbReference>
<accession>A0A7C8VCY4</accession>
<organism evidence="2 3">
    <name type="scientific">Orbilia oligospora</name>
    <name type="common">Nematode-trapping fungus</name>
    <name type="synonym">Arthrobotrys oligospora</name>
    <dbReference type="NCBI Taxonomy" id="2813651"/>
    <lineage>
        <taxon>Eukaryota</taxon>
        <taxon>Fungi</taxon>
        <taxon>Dikarya</taxon>
        <taxon>Ascomycota</taxon>
        <taxon>Pezizomycotina</taxon>
        <taxon>Orbiliomycetes</taxon>
        <taxon>Orbiliales</taxon>
        <taxon>Orbiliaceae</taxon>
        <taxon>Orbilia</taxon>
    </lineage>
</organism>
<gene>
    <name evidence="2" type="ORF">TWF970_011438</name>
</gene>
<sequence>MIPEPTETELSFLTWHHPSSGIFINPVTLERYCPLDNGRLKRCTFSSCGTSSNQLGAFSSIPVEISYSILEILDIQSLTACRAINWYFRSLVDELLPYKSIFKDCPEVLRALLSTKSASNFTIRQIYETLCSQACSECGQFAPFLDLFTGCRNCFPCILKSPNLRALPKSTLEKRLGRRIPSETLLTVPGEYAQIGRRYKQRYRLVRLSQSMIEELQGDPHDGFAKDQYRYMPIMRVPVLGMISGGEIERGRCCQACHLGPREEIEGYQDWNTSYSRSGYLEHFKVCKMAQIARAALPQYIKPSEEISRSAKYQFQGFISDYRFKVLFSQSF</sequence>
<dbReference type="Proteomes" id="UP000474640">
    <property type="component" value="Unassembled WGS sequence"/>
</dbReference>
<comment type="caution">
    <text evidence="2">The sequence shown here is derived from an EMBL/GenBank/DDBJ whole genome shotgun (WGS) entry which is preliminary data.</text>
</comment>
<name>A0A7C8VCY4_ORBOL</name>
<dbReference type="InterPro" id="IPR001810">
    <property type="entry name" value="F-box_dom"/>
</dbReference>
<evidence type="ECO:0000313" key="3">
    <source>
        <dbReference type="Proteomes" id="UP000474640"/>
    </source>
</evidence>
<dbReference type="InterPro" id="IPR036047">
    <property type="entry name" value="F-box-like_dom_sf"/>
</dbReference>
<reference evidence="2 3" key="1">
    <citation type="submission" date="2020-01" db="EMBL/GenBank/DDBJ databases">
        <authorList>
            <person name="Palmer J.M."/>
        </authorList>
    </citation>
    <scope>NUCLEOTIDE SEQUENCE [LARGE SCALE GENOMIC DNA]</scope>
    <source>
        <strain evidence="2 3">TWF970</strain>
    </source>
</reference>
<feature type="domain" description="F-box" evidence="1">
    <location>
        <begin position="55"/>
        <end position="101"/>
    </location>
</feature>
<proteinExistence type="predicted"/>
<dbReference type="AlphaFoldDB" id="A0A7C8VCY4"/>
<evidence type="ECO:0000259" key="1">
    <source>
        <dbReference type="PROSITE" id="PS50181"/>
    </source>
</evidence>